<protein>
    <submittedName>
        <fullName evidence="1">Uncharacterized protein</fullName>
    </submittedName>
</protein>
<proteinExistence type="predicted"/>
<name>A0ACC1AHU9_9ROSI</name>
<dbReference type="EMBL" id="CM047906">
    <property type="protein sequence ID" value="KAJ0085591.1"/>
    <property type="molecule type" value="Genomic_DNA"/>
</dbReference>
<comment type="caution">
    <text evidence="1">The sequence shown here is derived from an EMBL/GenBank/DDBJ whole genome shotgun (WGS) entry which is preliminary data.</text>
</comment>
<sequence>MMFLLLVGCVLAQQPTARTTSCLSRINRAIRLQSEQIRDEIMQCIAGPSGRHLIRMGPTTFVEFCRILATEGGLRSTQRATVEEQVAKFLWIIGQDTRHSACSLLFHRSGKFYLVDAGFMLRSGLITPYRGERYHIKEHSQRNPPRNARELFNHRHSSLRNAIERAFGVLKKRFPIIGSGTEPMYNIQTLKLIVSTCCIVHNFLMGVDPDEGLIAEVDAEIAREPIEHTNHAFNLDNHEDARKGELILDSIANAMKVMPHKMKKESNMRWTQSMDDILIDAYLHEHVQGNRVGGTFTSQAHDQILQTMKKEFQNIIWEKEKIQNHMKFIKKSWASCHDIFKDGLSGFAYDKTTLTWHAKPEVWDKLIESNPSVVEWRSKPVYNYDKLCELFAKDRANGEDGDTPREMKRKRAHLSQNNVECPTSVEDIDNMVAQNQASLNAVNIEGSENDLTSPGCQSEVSSRKLKNRCRVKEDNNPIKEAISAMDRATQYLGDVLLLCANKSSSKDNELLEHLVEIGIEDDDELLRTQTFLLENPTKLRVFYSFPAHRCKSILMKMLENTVT</sequence>
<accession>A0ACC1AHU9</accession>
<keyword evidence="2" id="KW-1185">Reference proteome</keyword>
<gene>
    <name evidence="1" type="ORF">Patl1_07037</name>
</gene>
<organism evidence="1 2">
    <name type="scientific">Pistacia atlantica</name>
    <dbReference type="NCBI Taxonomy" id="434234"/>
    <lineage>
        <taxon>Eukaryota</taxon>
        <taxon>Viridiplantae</taxon>
        <taxon>Streptophyta</taxon>
        <taxon>Embryophyta</taxon>
        <taxon>Tracheophyta</taxon>
        <taxon>Spermatophyta</taxon>
        <taxon>Magnoliopsida</taxon>
        <taxon>eudicotyledons</taxon>
        <taxon>Gunneridae</taxon>
        <taxon>Pentapetalae</taxon>
        <taxon>rosids</taxon>
        <taxon>malvids</taxon>
        <taxon>Sapindales</taxon>
        <taxon>Anacardiaceae</taxon>
        <taxon>Pistacia</taxon>
    </lineage>
</organism>
<dbReference type="Proteomes" id="UP001164250">
    <property type="component" value="Chromosome 10"/>
</dbReference>
<reference evidence="2" key="1">
    <citation type="journal article" date="2023" name="G3 (Bethesda)">
        <title>Genome assembly and association tests identify interacting loci associated with vigor, precocity, and sex in interspecific pistachio rootstocks.</title>
        <authorList>
            <person name="Palmer W."/>
            <person name="Jacygrad E."/>
            <person name="Sagayaradj S."/>
            <person name="Cavanaugh K."/>
            <person name="Han R."/>
            <person name="Bertier L."/>
            <person name="Beede B."/>
            <person name="Kafkas S."/>
            <person name="Golino D."/>
            <person name="Preece J."/>
            <person name="Michelmore R."/>
        </authorList>
    </citation>
    <scope>NUCLEOTIDE SEQUENCE [LARGE SCALE GENOMIC DNA]</scope>
</reference>
<evidence type="ECO:0000313" key="2">
    <source>
        <dbReference type="Proteomes" id="UP001164250"/>
    </source>
</evidence>
<evidence type="ECO:0000313" key="1">
    <source>
        <dbReference type="EMBL" id="KAJ0085591.1"/>
    </source>
</evidence>